<protein>
    <submittedName>
        <fullName evidence="1">Uncharacterized protein</fullName>
    </submittedName>
</protein>
<comment type="caution">
    <text evidence="1">The sequence shown here is derived from an EMBL/GenBank/DDBJ whole genome shotgun (WGS) entry which is preliminary data.</text>
</comment>
<reference evidence="2" key="1">
    <citation type="submission" date="2017-03" db="EMBL/GenBank/DDBJ databases">
        <title>Phytopthora megakarya and P. palmivora, two closely related causual agents of cacao black pod achieved similar genome size and gene model numbers by different mechanisms.</title>
        <authorList>
            <person name="Ali S."/>
            <person name="Shao J."/>
            <person name="Larry D.J."/>
            <person name="Kronmiller B."/>
            <person name="Shen D."/>
            <person name="Strem M.D."/>
            <person name="Melnick R.L."/>
            <person name="Guiltinan M.J."/>
            <person name="Tyler B.M."/>
            <person name="Meinhardt L.W."/>
            <person name="Bailey B.A."/>
        </authorList>
    </citation>
    <scope>NUCLEOTIDE SEQUENCE [LARGE SCALE GENOMIC DNA]</scope>
    <source>
        <strain evidence="2">zdho120</strain>
    </source>
</reference>
<keyword evidence="2" id="KW-1185">Reference proteome</keyword>
<proteinExistence type="predicted"/>
<accession>A0A225UN21</accession>
<dbReference type="AlphaFoldDB" id="A0A225UN21"/>
<evidence type="ECO:0000313" key="1">
    <source>
        <dbReference type="EMBL" id="OWY94321.1"/>
    </source>
</evidence>
<sequence length="85" mass="9789">MIARVTLGCREDAKLGRSPVWNLVRAECSKFCIYAYVDTQANSKVSSPKYRINNTRGIHEKRTFTIASLRKDEYTRSDVVMELDD</sequence>
<gene>
    <name evidence="1" type="ORF">PHMEG_00035981</name>
</gene>
<name>A0A225UN21_9STRA</name>
<organism evidence="1 2">
    <name type="scientific">Phytophthora megakarya</name>
    <dbReference type="NCBI Taxonomy" id="4795"/>
    <lineage>
        <taxon>Eukaryota</taxon>
        <taxon>Sar</taxon>
        <taxon>Stramenopiles</taxon>
        <taxon>Oomycota</taxon>
        <taxon>Peronosporomycetes</taxon>
        <taxon>Peronosporales</taxon>
        <taxon>Peronosporaceae</taxon>
        <taxon>Phytophthora</taxon>
    </lineage>
</organism>
<dbReference type="Proteomes" id="UP000198211">
    <property type="component" value="Unassembled WGS sequence"/>
</dbReference>
<evidence type="ECO:0000313" key="2">
    <source>
        <dbReference type="Proteomes" id="UP000198211"/>
    </source>
</evidence>
<dbReference type="EMBL" id="NBNE01014564">
    <property type="protein sequence ID" value="OWY94321.1"/>
    <property type="molecule type" value="Genomic_DNA"/>
</dbReference>